<evidence type="ECO:0000313" key="4">
    <source>
        <dbReference type="Proteomes" id="UP000695562"/>
    </source>
</evidence>
<comment type="caution">
    <text evidence="3">The sequence shown here is derived from an EMBL/GenBank/DDBJ whole genome shotgun (WGS) entry which is preliminary data.</text>
</comment>
<evidence type="ECO:0000259" key="2">
    <source>
        <dbReference type="PROSITE" id="PS51471"/>
    </source>
</evidence>
<gene>
    <name evidence="3" type="ORF">CYY_007069</name>
</gene>
<dbReference type="Proteomes" id="UP000695562">
    <property type="component" value="Unassembled WGS sequence"/>
</dbReference>
<organism evidence="3 4">
    <name type="scientific">Polysphondylium violaceum</name>
    <dbReference type="NCBI Taxonomy" id="133409"/>
    <lineage>
        <taxon>Eukaryota</taxon>
        <taxon>Amoebozoa</taxon>
        <taxon>Evosea</taxon>
        <taxon>Eumycetozoa</taxon>
        <taxon>Dictyostelia</taxon>
        <taxon>Dictyosteliales</taxon>
        <taxon>Dictyosteliaceae</taxon>
        <taxon>Polysphondylium</taxon>
    </lineage>
</organism>
<sequence length="209" mass="24507">MSTTTIDELIKDIDGLYLVQDFISEEEEITLANNVDACEWSSEIARRTQQYGYHYSYRLRGVNRTQTDGNSNNNNNDSNNDKNDNDTPMPDYLNFVVDRLNNLKEPTTMPHRFDQVIINEYTQDQGIKPHVDSTVDWESTIVSLSLLAQWNMIFVHQDKEIEIPLPRRSILILQRDARYIWKHGIKNQSGDRRISLTFRKYKGNEINIH</sequence>
<feature type="region of interest" description="Disordered" evidence="1">
    <location>
        <begin position="63"/>
        <end position="88"/>
    </location>
</feature>
<dbReference type="AlphaFoldDB" id="A0A8J4PY96"/>
<dbReference type="GO" id="GO:0032451">
    <property type="term" value="F:demethylase activity"/>
    <property type="evidence" value="ECO:0007669"/>
    <property type="project" value="TreeGrafter"/>
</dbReference>
<feature type="domain" description="Fe2OG dioxygenase" evidence="2">
    <location>
        <begin position="112"/>
        <end position="202"/>
    </location>
</feature>
<dbReference type="EMBL" id="AJWJ01000357">
    <property type="protein sequence ID" value="KAF2071621.1"/>
    <property type="molecule type" value="Genomic_DNA"/>
</dbReference>
<dbReference type="Pfam" id="PF13532">
    <property type="entry name" value="2OG-FeII_Oxy_2"/>
    <property type="match status" value="1"/>
</dbReference>
<dbReference type="InterPro" id="IPR037151">
    <property type="entry name" value="AlkB-like_sf"/>
</dbReference>
<accession>A0A8J4PY96</accession>
<dbReference type="SUPFAM" id="SSF51197">
    <property type="entry name" value="Clavaminate synthase-like"/>
    <property type="match status" value="1"/>
</dbReference>
<dbReference type="GO" id="GO:0070988">
    <property type="term" value="P:demethylation"/>
    <property type="evidence" value="ECO:0007669"/>
    <property type="project" value="InterPro"/>
</dbReference>
<dbReference type="PROSITE" id="PS51471">
    <property type="entry name" value="FE2OG_OXY"/>
    <property type="match status" value="1"/>
</dbReference>
<dbReference type="PANTHER" id="PTHR12463">
    <property type="entry name" value="OXYGENASE-RELATED"/>
    <property type="match status" value="1"/>
</dbReference>
<dbReference type="InterPro" id="IPR032857">
    <property type="entry name" value="ALKBH4"/>
</dbReference>
<proteinExistence type="predicted"/>
<dbReference type="GO" id="GO:0016491">
    <property type="term" value="F:oxidoreductase activity"/>
    <property type="evidence" value="ECO:0007669"/>
    <property type="project" value="TreeGrafter"/>
</dbReference>
<dbReference type="PANTHER" id="PTHR12463:SF1">
    <property type="entry name" value="2-OXOGLUTARATE AND FE-DEPENDENT OXYGENASE FAMILY PROTEIN"/>
    <property type="match status" value="1"/>
</dbReference>
<reference evidence="3" key="1">
    <citation type="submission" date="2020-01" db="EMBL/GenBank/DDBJ databases">
        <title>Development of genomics and gene disruption for Polysphondylium violaceum indicates a role for the polyketide synthase stlB in stalk morphogenesis.</title>
        <authorList>
            <person name="Narita B."/>
            <person name="Kawabe Y."/>
            <person name="Kin K."/>
            <person name="Saito T."/>
            <person name="Gibbs R."/>
            <person name="Kuspa A."/>
            <person name="Muzny D."/>
            <person name="Queller D."/>
            <person name="Richards S."/>
            <person name="Strassman J."/>
            <person name="Sucgang R."/>
            <person name="Worley K."/>
            <person name="Schaap P."/>
        </authorList>
    </citation>
    <scope>NUCLEOTIDE SEQUENCE</scope>
    <source>
        <strain evidence="3">QSvi11</strain>
    </source>
</reference>
<name>A0A8J4PY96_9MYCE</name>
<dbReference type="Gene3D" id="2.60.120.590">
    <property type="entry name" value="Alpha-ketoglutarate-dependent dioxygenase AlkB-like"/>
    <property type="match status" value="1"/>
</dbReference>
<dbReference type="OrthoDB" id="271595at2759"/>
<evidence type="ECO:0000313" key="3">
    <source>
        <dbReference type="EMBL" id="KAF2071621.1"/>
    </source>
</evidence>
<dbReference type="InterPro" id="IPR005123">
    <property type="entry name" value="Oxoglu/Fe-dep_dioxygenase_dom"/>
</dbReference>
<dbReference type="InterPro" id="IPR027450">
    <property type="entry name" value="AlkB-like"/>
</dbReference>
<evidence type="ECO:0000256" key="1">
    <source>
        <dbReference type="SAM" id="MobiDB-lite"/>
    </source>
</evidence>
<keyword evidence="4" id="KW-1185">Reference proteome</keyword>
<protein>
    <recommendedName>
        <fullName evidence="2">Fe2OG dioxygenase domain-containing protein</fullName>
    </recommendedName>
</protein>